<dbReference type="EC" id="1.1.1.-" evidence="3"/>
<evidence type="ECO:0000313" key="3">
    <source>
        <dbReference type="EMBL" id="MFF3569165.1"/>
    </source>
</evidence>
<dbReference type="PRINTS" id="PR00081">
    <property type="entry name" value="GDHRDH"/>
</dbReference>
<name>A0ABW6S156_9NOCA</name>
<keyword evidence="2 3" id="KW-0560">Oxidoreductase</keyword>
<dbReference type="Proteomes" id="UP001601992">
    <property type="component" value="Unassembled WGS sequence"/>
</dbReference>
<dbReference type="PANTHER" id="PTHR24321">
    <property type="entry name" value="DEHYDROGENASES, SHORT CHAIN"/>
    <property type="match status" value="1"/>
</dbReference>
<sequence>MRLEGRVAVITGGAQGQGAAEAAAFIDEGARVVIADVSVDQGRSTAADLGPQAEFAELDVTDEDAWDAVVSRIAKQYGRLDILVNNAALYRVCPLLEETVAQLDRLLAVNLRGPFLGIRAVAPQMAAGGGGAIVNVSSTAGLRGYPSHTSYGLTKWALRGLTRIAAAELADKGIRVNCLIPGAIEGPMLTSAVRDEEFAQPEAWSGTPLARAGRPTEVAAAAVFLASPDSSYITGADLVVDGGATATG</sequence>
<dbReference type="NCBIfam" id="NF005559">
    <property type="entry name" value="PRK07231.1"/>
    <property type="match status" value="1"/>
</dbReference>
<dbReference type="SUPFAM" id="SSF51735">
    <property type="entry name" value="NAD(P)-binding Rossmann-fold domains"/>
    <property type="match status" value="1"/>
</dbReference>
<comment type="caution">
    <text evidence="3">The sequence shown here is derived from an EMBL/GenBank/DDBJ whole genome shotgun (WGS) entry which is preliminary data.</text>
</comment>
<evidence type="ECO:0000256" key="1">
    <source>
        <dbReference type="ARBA" id="ARBA00006484"/>
    </source>
</evidence>
<keyword evidence="4" id="KW-1185">Reference proteome</keyword>
<dbReference type="RefSeq" id="WP_387403913.1">
    <property type="nucleotide sequence ID" value="NZ_JBIAQY010000004.1"/>
</dbReference>
<reference evidence="3 4" key="1">
    <citation type="submission" date="2024-10" db="EMBL/GenBank/DDBJ databases">
        <title>The Natural Products Discovery Center: Release of the First 8490 Sequenced Strains for Exploring Actinobacteria Biosynthetic Diversity.</title>
        <authorList>
            <person name="Kalkreuter E."/>
            <person name="Kautsar S.A."/>
            <person name="Yang D."/>
            <person name="Bader C.D."/>
            <person name="Teijaro C.N."/>
            <person name="Fluegel L."/>
            <person name="Davis C.M."/>
            <person name="Simpson J.R."/>
            <person name="Lauterbach L."/>
            <person name="Steele A.D."/>
            <person name="Gui C."/>
            <person name="Meng S."/>
            <person name="Li G."/>
            <person name="Viehrig K."/>
            <person name="Ye F."/>
            <person name="Su P."/>
            <person name="Kiefer A.F."/>
            <person name="Nichols A."/>
            <person name="Cepeda A.J."/>
            <person name="Yan W."/>
            <person name="Fan B."/>
            <person name="Jiang Y."/>
            <person name="Adhikari A."/>
            <person name="Zheng C.-J."/>
            <person name="Schuster L."/>
            <person name="Cowan T.M."/>
            <person name="Smanski M.J."/>
            <person name="Chevrette M.G."/>
            <person name="De Carvalho L.P.S."/>
            <person name="Shen B."/>
        </authorList>
    </citation>
    <scope>NUCLEOTIDE SEQUENCE [LARGE SCALE GENOMIC DNA]</scope>
    <source>
        <strain evidence="3 4">NPDC002593</strain>
    </source>
</reference>
<dbReference type="GO" id="GO:0016491">
    <property type="term" value="F:oxidoreductase activity"/>
    <property type="evidence" value="ECO:0007669"/>
    <property type="project" value="UniProtKB-KW"/>
</dbReference>
<dbReference type="Gene3D" id="3.40.50.720">
    <property type="entry name" value="NAD(P)-binding Rossmann-like Domain"/>
    <property type="match status" value="1"/>
</dbReference>
<dbReference type="Pfam" id="PF13561">
    <property type="entry name" value="adh_short_C2"/>
    <property type="match status" value="1"/>
</dbReference>
<organism evidence="3 4">
    <name type="scientific">Nocardia jiangxiensis</name>
    <dbReference type="NCBI Taxonomy" id="282685"/>
    <lineage>
        <taxon>Bacteria</taxon>
        <taxon>Bacillati</taxon>
        <taxon>Actinomycetota</taxon>
        <taxon>Actinomycetes</taxon>
        <taxon>Mycobacteriales</taxon>
        <taxon>Nocardiaceae</taxon>
        <taxon>Nocardia</taxon>
    </lineage>
</organism>
<dbReference type="InterPro" id="IPR002347">
    <property type="entry name" value="SDR_fam"/>
</dbReference>
<dbReference type="InterPro" id="IPR036291">
    <property type="entry name" value="NAD(P)-bd_dom_sf"/>
</dbReference>
<evidence type="ECO:0000256" key="2">
    <source>
        <dbReference type="ARBA" id="ARBA00023002"/>
    </source>
</evidence>
<accession>A0ABW6S156</accession>
<dbReference type="PRINTS" id="PR00080">
    <property type="entry name" value="SDRFAMILY"/>
</dbReference>
<dbReference type="PANTHER" id="PTHR24321:SF8">
    <property type="entry name" value="ESTRADIOL 17-BETA-DEHYDROGENASE 8-RELATED"/>
    <property type="match status" value="1"/>
</dbReference>
<gene>
    <name evidence="3" type="ORF">ACFYXQ_15435</name>
</gene>
<comment type="similarity">
    <text evidence="1">Belongs to the short-chain dehydrogenases/reductases (SDR) family.</text>
</comment>
<evidence type="ECO:0000313" key="4">
    <source>
        <dbReference type="Proteomes" id="UP001601992"/>
    </source>
</evidence>
<dbReference type="EMBL" id="JBIAQY010000004">
    <property type="protein sequence ID" value="MFF3569165.1"/>
    <property type="molecule type" value="Genomic_DNA"/>
</dbReference>
<protein>
    <submittedName>
        <fullName evidence="3">SDR family NAD(P)-dependent oxidoreductase</fullName>
        <ecNumber evidence="3">1.1.1.-</ecNumber>
    </submittedName>
</protein>
<proteinExistence type="inferred from homology"/>